<dbReference type="EMBL" id="CACRSM010000002">
    <property type="protein sequence ID" value="VYS96164.1"/>
    <property type="molecule type" value="Genomic_DNA"/>
</dbReference>
<reference evidence="2" key="1">
    <citation type="submission" date="2019-11" db="EMBL/GenBank/DDBJ databases">
        <authorList>
            <person name="Feng L."/>
        </authorList>
    </citation>
    <scope>NUCLEOTIDE SEQUENCE</scope>
    <source>
        <strain evidence="2">AodontolyticusLFYP35</strain>
    </source>
</reference>
<dbReference type="InterPro" id="IPR025331">
    <property type="entry name" value="TNT"/>
</dbReference>
<name>A0A6N2SST4_9ACTO</name>
<feature type="domain" description="TNT" evidence="1">
    <location>
        <begin position="47"/>
        <end position="141"/>
    </location>
</feature>
<sequence length="146" mass="16306">MDSVMTPESKEPQGPWRWLMDSEEVSSSLLRSSIEQFTSLEAYTSKYGDMVDMIGYPYLSRVWQVNPNGKPYSFEQRCLAITDVHSPYYAYTIAKLPVYALISTGITAPNFGVKGGAREVRFIYGGELLTVAECVELGILKGRSLS</sequence>
<dbReference type="Pfam" id="PF14021">
    <property type="entry name" value="TNT"/>
    <property type="match status" value="1"/>
</dbReference>
<gene>
    <name evidence="2" type="ORF">AOLFYP35_00999</name>
</gene>
<accession>A0A6N2SST4</accession>
<proteinExistence type="predicted"/>
<evidence type="ECO:0000259" key="1">
    <source>
        <dbReference type="Pfam" id="PF14021"/>
    </source>
</evidence>
<organism evidence="2">
    <name type="scientific">Schaalia odontolytica</name>
    <dbReference type="NCBI Taxonomy" id="1660"/>
    <lineage>
        <taxon>Bacteria</taxon>
        <taxon>Bacillati</taxon>
        <taxon>Actinomycetota</taxon>
        <taxon>Actinomycetes</taxon>
        <taxon>Actinomycetales</taxon>
        <taxon>Actinomycetaceae</taxon>
        <taxon>Schaalia</taxon>
    </lineage>
</organism>
<dbReference type="AlphaFoldDB" id="A0A6N2SST4"/>
<protein>
    <recommendedName>
        <fullName evidence="1">TNT domain-containing protein</fullName>
    </recommendedName>
</protein>
<evidence type="ECO:0000313" key="2">
    <source>
        <dbReference type="EMBL" id="VYS96164.1"/>
    </source>
</evidence>